<keyword evidence="2" id="KW-1185">Reference proteome</keyword>
<protein>
    <submittedName>
        <fullName evidence="1">Uncharacterized protein</fullName>
    </submittedName>
</protein>
<evidence type="ECO:0000313" key="1">
    <source>
        <dbReference type="EMBL" id="MDM5132938.1"/>
    </source>
</evidence>
<reference evidence="1" key="1">
    <citation type="submission" date="2024-05" db="EMBL/GenBank/DDBJ databases">
        <title>WGS of Aeromonas isolates.</title>
        <authorList>
            <person name="Lee H."/>
        </authorList>
    </citation>
    <scope>NUCLEOTIDE SEQUENCE</scope>
    <source>
        <strain evidence="1">LP308</strain>
    </source>
</reference>
<dbReference type="EMBL" id="JAOPLU010000007">
    <property type="protein sequence ID" value="MDM5132938.1"/>
    <property type="molecule type" value="Genomic_DNA"/>
</dbReference>
<organism evidence="1 2">
    <name type="scientific">Aeromonas piscicola</name>
    <dbReference type="NCBI Taxonomy" id="600645"/>
    <lineage>
        <taxon>Bacteria</taxon>
        <taxon>Pseudomonadati</taxon>
        <taxon>Pseudomonadota</taxon>
        <taxon>Gammaproteobacteria</taxon>
        <taxon>Aeromonadales</taxon>
        <taxon>Aeromonadaceae</taxon>
        <taxon>Aeromonas</taxon>
    </lineage>
</organism>
<evidence type="ECO:0000313" key="2">
    <source>
        <dbReference type="Proteomes" id="UP001168109"/>
    </source>
</evidence>
<name>A0ABT7QGK8_9GAMM</name>
<accession>A0ABT7QGK8</accession>
<proteinExistence type="predicted"/>
<sequence length="98" mass="10758">MENPNSYTITTIKDIAVKIPADKLDAFFFDLRAAISQQKDVIEMVVSAHGEDARQMIVDALQENMVWTDDGKAEVTATISVNKTPIASVTFDHSTSAQ</sequence>
<comment type="caution">
    <text evidence="1">The sequence shown here is derived from an EMBL/GenBank/DDBJ whole genome shotgun (WGS) entry which is preliminary data.</text>
</comment>
<gene>
    <name evidence="1" type="ORF">OB962_18365</name>
</gene>
<dbReference type="Proteomes" id="UP001168109">
    <property type="component" value="Unassembled WGS sequence"/>
</dbReference>
<dbReference type="RefSeq" id="WP_005342194.1">
    <property type="nucleotide sequence ID" value="NZ_JAOPLU010000007.1"/>
</dbReference>